<dbReference type="AlphaFoldDB" id="A0A392UPG4"/>
<accession>A0A392UPG4</accession>
<evidence type="ECO:0000313" key="2">
    <source>
        <dbReference type="EMBL" id="MCI75461.1"/>
    </source>
</evidence>
<dbReference type="EMBL" id="LXQA010883293">
    <property type="protein sequence ID" value="MCI75461.1"/>
    <property type="molecule type" value="Genomic_DNA"/>
</dbReference>
<dbReference type="Proteomes" id="UP000265520">
    <property type="component" value="Unassembled WGS sequence"/>
</dbReference>
<name>A0A392UPG4_9FABA</name>
<comment type="caution">
    <text evidence="2">The sequence shown here is derived from an EMBL/GenBank/DDBJ whole genome shotgun (WGS) entry which is preliminary data.</text>
</comment>
<reference evidence="2 3" key="1">
    <citation type="journal article" date="2018" name="Front. Plant Sci.">
        <title>Red Clover (Trifolium pratense) and Zigzag Clover (T. medium) - A Picture of Genomic Similarities and Differences.</title>
        <authorList>
            <person name="Dluhosova J."/>
            <person name="Istvanek J."/>
            <person name="Nedelnik J."/>
            <person name="Repkova J."/>
        </authorList>
    </citation>
    <scope>NUCLEOTIDE SEQUENCE [LARGE SCALE GENOMIC DNA]</scope>
    <source>
        <strain evidence="3">cv. 10/8</strain>
        <tissue evidence="2">Leaf</tissue>
    </source>
</reference>
<proteinExistence type="predicted"/>
<keyword evidence="3" id="KW-1185">Reference proteome</keyword>
<sequence>MAALSSPTPSTASPEHQDATGVLHPPPLQSFQEDESIFKHDLNLTLRITEKLTENYSFQQKS</sequence>
<protein>
    <submittedName>
        <fullName evidence="2">Uncharacterized protein</fullName>
    </submittedName>
</protein>
<organism evidence="2 3">
    <name type="scientific">Trifolium medium</name>
    <dbReference type="NCBI Taxonomy" id="97028"/>
    <lineage>
        <taxon>Eukaryota</taxon>
        <taxon>Viridiplantae</taxon>
        <taxon>Streptophyta</taxon>
        <taxon>Embryophyta</taxon>
        <taxon>Tracheophyta</taxon>
        <taxon>Spermatophyta</taxon>
        <taxon>Magnoliopsida</taxon>
        <taxon>eudicotyledons</taxon>
        <taxon>Gunneridae</taxon>
        <taxon>Pentapetalae</taxon>
        <taxon>rosids</taxon>
        <taxon>fabids</taxon>
        <taxon>Fabales</taxon>
        <taxon>Fabaceae</taxon>
        <taxon>Papilionoideae</taxon>
        <taxon>50 kb inversion clade</taxon>
        <taxon>NPAAA clade</taxon>
        <taxon>Hologalegina</taxon>
        <taxon>IRL clade</taxon>
        <taxon>Trifolieae</taxon>
        <taxon>Trifolium</taxon>
    </lineage>
</organism>
<evidence type="ECO:0000256" key="1">
    <source>
        <dbReference type="SAM" id="MobiDB-lite"/>
    </source>
</evidence>
<feature type="compositionally biased region" description="Low complexity" evidence="1">
    <location>
        <begin position="1"/>
        <end position="14"/>
    </location>
</feature>
<feature type="region of interest" description="Disordered" evidence="1">
    <location>
        <begin position="1"/>
        <end position="33"/>
    </location>
</feature>
<evidence type="ECO:0000313" key="3">
    <source>
        <dbReference type="Proteomes" id="UP000265520"/>
    </source>
</evidence>